<name>A0A5K7Z4E9_9BACT</name>
<evidence type="ECO:0000259" key="1">
    <source>
        <dbReference type="Pfam" id="PF00582"/>
    </source>
</evidence>
<dbReference type="Pfam" id="PF00582">
    <property type="entry name" value="Usp"/>
    <property type="match status" value="1"/>
</dbReference>
<dbReference type="SUPFAM" id="SSF52402">
    <property type="entry name" value="Adenine nucleotide alpha hydrolases-like"/>
    <property type="match status" value="1"/>
</dbReference>
<gene>
    <name evidence="2" type="ORF">DSCA_54270</name>
</gene>
<dbReference type="Proteomes" id="UP000427906">
    <property type="component" value="Chromosome"/>
</dbReference>
<dbReference type="OrthoDB" id="3217301at2"/>
<keyword evidence="3" id="KW-1185">Reference proteome</keyword>
<evidence type="ECO:0000313" key="3">
    <source>
        <dbReference type="Proteomes" id="UP000427906"/>
    </source>
</evidence>
<dbReference type="Gene3D" id="3.40.50.620">
    <property type="entry name" value="HUPs"/>
    <property type="match status" value="1"/>
</dbReference>
<evidence type="ECO:0000313" key="2">
    <source>
        <dbReference type="EMBL" id="BBO71497.1"/>
    </source>
</evidence>
<proteinExistence type="predicted"/>
<dbReference type="CDD" id="cd00293">
    <property type="entry name" value="USP-like"/>
    <property type="match status" value="1"/>
</dbReference>
<accession>A0A5K7Z4E9</accession>
<feature type="domain" description="UspA" evidence="1">
    <location>
        <begin position="63"/>
        <end position="124"/>
    </location>
</feature>
<dbReference type="InterPro" id="IPR006016">
    <property type="entry name" value="UspA"/>
</dbReference>
<sequence length="128" mass="14353">MPDYLTARLKDFTGEKQWNQIIEQNANSAREVLIGKRSSARLIKDALDRFCMDAGMDDVLGGSHTKEIVVADGEIVEEILLQAKKYHADVIVMGARKGFLSDSRIGHCIKSVMRQCHLPVMVVPQDIR</sequence>
<organism evidence="2 3">
    <name type="scientific">Desulfosarcina alkanivorans</name>
    <dbReference type="NCBI Taxonomy" id="571177"/>
    <lineage>
        <taxon>Bacteria</taxon>
        <taxon>Pseudomonadati</taxon>
        <taxon>Thermodesulfobacteriota</taxon>
        <taxon>Desulfobacteria</taxon>
        <taxon>Desulfobacterales</taxon>
        <taxon>Desulfosarcinaceae</taxon>
        <taxon>Desulfosarcina</taxon>
    </lineage>
</organism>
<dbReference type="AlphaFoldDB" id="A0A5K7Z4E9"/>
<dbReference type="EMBL" id="AP021874">
    <property type="protein sequence ID" value="BBO71497.1"/>
    <property type="molecule type" value="Genomic_DNA"/>
</dbReference>
<reference evidence="2 3" key="1">
    <citation type="submission" date="2019-11" db="EMBL/GenBank/DDBJ databases">
        <title>Comparative genomics of hydrocarbon-degrading Desulfosarcina strains.</title>
        <authorList>
            <person name="Watanabe M."/>
            <person name="Kojima H."/>
            <person name="Fukui M."/>
        </authorList>
    </citation>
    <scope>NUCLEOTIDE SEQUENCE [LARGE SCALE GENOMIC DNA]</scope>
    <source>
        <strain evidence="2 3">PL12</strain>
    </source>
</reference>
<dbReference type="InterPro" id="IPR014729">
    <property type="entry name" value="Rossmann-like_a/b/a_fold"/>
</dbReference>
<protein>
    <recommendedName>
        <fullName evidence="1">UspA domain-containing protein</fullName>
    </recommendedName>
</protein>
<dbReference type="KEGG" id="dalk:DSCA_54270"/>